<evidence type="ECO:0000256" key="2">
    <source>
        <dbReference type="ARBA" id="ARBA00022840"/>
    </source>
</evidence>
<proteinExistence type="predicted"/>
<dbReference type="EMBL" id="JAQQWM010000003">
    <property type="protein sequence ID" value="KAK8071894.1"/>
    <property type="molecule type" value="Genomic_DNA"/>
</dbReference>
<dbReference type="InterPro" id="IPR000719">
    <property type="entry name" value="Prot_kinase_dom"/>
</dbReference>
<keyword evidence="1" id="KW-0547">Nucleotide-binding</keyword>
<dbReference type="InterPro" id="IPR011009">
    <property type="entry name" value="Kinase-like_dom_sf"/>
</dbReference>
<evidence type="ECO:0000256" key="1">
    <source>
        <dbReference type="ARBA" id="ARBA00022741"/>
    </source>
</evidence>
<dbReference type="Gene3D" id="1.10.510.10">
    <property type="entry name" value="Transferase(Phosphotransferase) domain 1"/>
    <property type="match status" value="1"/>
</dbReference>
<dbReference type="Pfam" id="PF00069">
    <property type="entry name" value="Pkinase"/>
    <property type="match status" value="1"/>
</dbReference>
<dbReference type="CDD" id="cd00180">
    <property type="entry name" value="PKc"/>
    <property type="match status" value="1"/>
</dbReference>
<accession>A0ABR1VKX0</accession>
<dbReference type="InterPro" id="IPR050198">
    <property type="entry name" value="Non-receptor_tyrosine_kinases"/>
</dbReference>
<comment type="caution">
    <text evidence="4">The sequence shown here is derived from an EMBL/GenBank/DDBJ whole genome shotgun (WGS) entry which is preliminary data.</text>
</comment>
<keyword evidence="5" id="KW-1185">Reference proteome</keyword>
<dbReference type="SUPFAM" id="SSF56112">
    <property type="entry name" value="Protein kinase-like (PK-like)"/>
    <property type="match status" value="1"/>
</dbReference>
<name>A0ABR1VKX0_9PEZI</name>
<evidence type="ECO:0000259" key="3">
    <source>
        <dbReference type="PROSITE" id="PS50011"/>
    </source>
</evidence>
<evidence type="ECO:0000313" key="5">
    <source>
        <dbReference type="Proteomes" id="UP001446871"/>
    </source>
</evidence>
<dbReference type="PROSITE" id="PS50011">
    <property type="entry name" value="PROTEIN_KINASE_DOM"/>
    <property type="match status" value="1"/>
</dbReference>
<dbReference type="PANTHER" id="PTHR24418">
    <property type="entry name" value="TYROSINE-PROTEIN KINASE"/>
    <property type="match status" value="1"/>
</dbReference>
<keyword evidence="4" id="KW-0418">Kinase</keyword>
<sequence length="262" mass="29773">MSDDQGAIVYQHYYPPGVKRVIASGSSAFIGEIDEYTVLKYPLSPTQATDRLEVEKKLLEIVGPHERILQLKGVSERGIYLERAINGNLADYLLDPDHLAPSISQRLSWCRQAAEAVAFVHSRNIIHCDIQPTNLLLNKELHLKLSDFQGKHLLDGEILLDGWSSEPSKFYCPRADPFEASIKTDLFALGCTIYFIMMGHAVFPDIQEGEEGWHEMVEERFTAQRFPQDEHLCGAITMKCWLKEYKSAEQLVRDLHSVEQSP</sequence>
<protein>
    <submittedName>
        <fullName evidence="4">Serine threonine protein kinase</fullName>
    </submittedName>
</protein>
<organism evidence="4 5">
    <name type="scientific">Apiospora saccharicola</name>
    <dbReference type="NCBI Taxonomy" id="335842"/>
    <lineage>
        <taxon>Eukaryota</taxon>
        <taxon>Fungi</taxon>
        <taxon>Dikarya</taxon>
        <taxon>Ascomycota</taxon>
        <taxon>Pezizomycotina</taxon>
        <taxon>Sordariomycetes</taxon>
        <taxon>Xylariomycetidae</taxon>
        <taxon>Amphisphaeriales</taxon>
        <taxon>Apiosporaceae</taxon>
        <taxon>Apiospora</taxon>
    </lineage>
</organism>
<keyword evidence="2" id="KW-0067">ATP-binding</keyword>
<gene>
    <name evidence="4" type="ORF">PG996_005242</name>
</gene>
<keyword evidence="4" id="KW-0808">Transferase</keyword>
<dbReference type="GO" id="GO:0016301">
    <property type="term" value="F:kinase activity"/>
    <property type="evidence" value="ECO:0007669"/>
    <property type="project" value="UniProtKB-KW"/>
</dbReference>
<dbReference type="Proteomes" id="UP001446871">
    <property type="component" value="Unassembled WGS sequence"/>
</dbReference>
<evidence type="ECO:0000313" key="4">
    <source>
        <dbReference type="EMBL" id="KAK8071894.1"/>
    </source>
</evidence>
<reference evidence="4 5" key="1">
    <citation type="submission" date="2023-01" db="EMBL/GenBank/DDBJ databases">
        <title>Analysis of 21 Apiospora genomes using comparative genomics revels a genus with tremendous synthesis potential of carbohydrate active enzymes and secondary metabolites.</title>
        <authorList>
            <person name="Sorensen T."/>
        </authorList>
    </citation>
    <scope>NUCLEOTIDE SEQUENCE [LARGE SCALE GENOMIC DNA]</scope>
    <source>
        <strain evidence="4 5">CBS 83171</strain>
    </source>
</reference>
<feature type="domain" description="Protein kinase" evidence="3">
    <location>
        <begin position="1"/>
        <end position="262"/>
    </location>
</feature>